<evidence type="ECO:0000313" key="4">
    <source>
        <dbReference type="Proteomes" id="UP001161247"/>
    </source>
</evidence>
<reference evidence="3" key="1">
    <citation type="submission" date="2023-03" db="EMBL/GenBank/DDBJ databases">
        <authorList>
            <person name="Julca I."/>
        </authorList>
    </citation>
    <scope>NUCLEOTIDE SEQUENCE</scope>
</reference>
<sequence>MENSSTEPKSVKNHVVVMPFPGRGHVNPMMNFCKLIIAQSQPRTTVITFIVTEEWLGFLSSEPKPPPNIRLATIPNVIPSEIGRAKDWPGFIRAAFTNLEAPVEQLLDRLDELLLPKPNVIIYDTYLKWMVGVGNRRNIPVASFWTQSATLFSIFHHFNLVLEKGHFNSNLKEKGNEMIDYIPGAPALRVADLPTALTGKGQEVLFDCLEGISLVSKAQYLLFTSTYELEAGVIDALGKEFAFPIYSIGPAIPTIGLSETESSTSSTPEYVKWLDAQPEKSVLYISQGSFLSVSKAQLDEIVAGVHESGVQFLWVTRDDVNSSGRSGESGESNGIVVPWCDQLKVLSHPSIGGFWSHCGWNSTKEAIFSGIPVLVFPIFWDQTTNAKQIVDDWKTGWRVKKYEENLIPRAEIAELVRKFMDLESDEGNEIRKRAKELQTICQQALKLGGSSRNAVEAFLTDISCSKR</sequence>
<dbReference type="GO" id="GO:0080044">
    <property type="term" value="F:quercetin 7-O-glucosyltransferase activity"/>
    <property type="evidence" value="ECO:0007669"/>
    <property type="project" value="TreeGrafter"/>
</dbReference>
<protein>
    <submittedName>
        <fullName evidence="3">OLC1v1006338C1</fullName>
    </submittedName>
</protein>
<dbReference type="Proteomes" id="UP001161247">
    <property type="component" value="Chromosome 5"/>
</dbReference>
<dbReference type="PANTHER" id="PTHR11926">
    <property type="entry name" value="GLUCOSYL/GLUCURONOSYL TRANSFERASES"/>
    <property type="match status" value="1"/>
</dbReference>
<keyword evidence="4" id="KW-1185">Reference proteome</keyword>
<dbReference type="Gene3D" id="3.40.50.2000">
    <property type="entry name" value="Glycogen Phosphorylase B"/>
    <property type="match status" value="2"/>
</dbReference>
<evidence type="ECO:0000256" key="1">
    <source>
        <dbReference type="ARBA" id="ARBA00009995"/>
    </source>
</evidence>
<dbReference type="EMBL" id="OX459122">
    <property type="protein sequence ID" value="CAI9107063.1"/>
    <property type="molecule type" value="Genomic_DNA"/>
</dbReference>
<accession>A0AAV1DH93</accession>
<proteinExistence type="inferred from homology"/>
<name>A0AAV1DH93_OLDCO</name>
<dbReference type="InterPro" id="IPR002213">
    <property type="entry name" value="UDP_glucos_trans"/>
</dbReference>
<dbReference type="AlphaFoldDB" id="A0AAV1DH93"/>
<keyword evidence="2" id="KW-0808">Transferase</keyword>
<dbReference type="FunFam" id="3.40.50.2000:FF:000138">
    <property type="entry name" value="Glycosyltransferase"/>
    <property type="match status" value="1"/>
</dbReference>
<dbReference type="GO" id="GO:0080043">
    <property type="term" value="F:quercetin 3-O-glucosyltransferase activity"/>
    <property type="evidence" value="ECO:0007669"/>
    <property type="project" value="TreeGrafter"/>
</dbReference>
<organism evidence="3 4">
    <name type="scientific">Oldenlandia corymbosa var. corymbosa</name>
    <dbReference type="NCBI Taxonomy" id="529605"/>
    <lineage>
        <taxon>Eukaryota</taxon>
        <taxon>Viridiplantae</taxon>
        <taxon>Streptophyta</taxon>
        <taxon>Embryophyta</taxon>
        <taxon>Tracheophyta</taxon>
        <taxon>Spermatophyta</taxon>
        <taxon>Magnoliopsida</taxon>
        <taxon>eudicotyledons</taxon>
        <taxon>Gunneridae</taxon>
        <taxon>Pentapetalae</taxon>
        <taxon>asterids</taxon>
        <taxon>lamiids</taxon>
        <taxon>Gentianales</taxon>
        <taxon>Rubiaceae</taxon>
        <taxon>Rubioideae</taxon>
        <taxon>Spermacoceae</taxon>
        <taxon>Hedyotis-Oldenlandia complex</taxon>
        <taxon>Oldenlandia</taxon>
    </lineage>
</organism>
<evidence type="ECO:0000313" key="3">
    <source>
        <dbReference type="EMBL" id="CAI9107063.1"/>
    </source>
</evidence>
<gene>
    <name evidence="3" type="ORF">OLC1_LOCUS15458</name>
</gene>
<evidence type="ECO:0000256" key="2">
    <source>
        <dbReference type="ARBA" id="ARBA00022679"/>
    </source>
</evidence>
<dbReference type="SUPFAM" id="SSF53756">
    <property type="entry name" value="UDP-Glycosyltransferase/glycogen phosphorylase"/>
    <property type="match status" value="1"/>
</dbReference>
<dbReference type="Pfam" id="PF00201">
    <property type="entry name" value="UDPGT"/>
    <property type="match status" value="1"/>
</dbReference>
<dbReference type="CDD" id="cd03784">
    <property type="entry name" value="GT1_Gtf-like"/>
    <property type="match status" value="1"/>
</dbReference>
<dbReference type="PANTHER" id="PTHR11926:SF774">
    <property type="entry name" value="UDP-GLYCOSYLTRANSFERASE 85A1-RELATED"/>
    <property type="match status" value="1"/>
</dbReference>
<comment type="similarity">
    <text evidence="1">Belongs to the UDP-glycosyltransferase family.</text>
</comment>